<comment type="caution">
    <text evidence="1">The sequence shown here is derived from an EMBL/GenBank/DDBJ whole genome shotgun (WGS) entry which is preliminary data.</text>
</comment>
<dbReference type="Proteomes" id="UP001066276">
    <property type="component" value="Chromosome 3_1"/>
</dbReference>
<dbReference type="EMBL" id="JANPWB010000005">
    <property type="protein sequence ID" value="KAJ1188629.1"/>
    <property type="molecule type" value="Genomic_DNA"/>
</dbReference>
<evidence type="ECO:0000313" key="1">
    <source>
        <dbReference type="EMBL" id="KAJ1188629.1"/>
    </source>
</evidence>
<evidence type="ECO:0000313" key="2">
    <source>
        <dbReference type="Proteomes" id="UP001066276"/>
    </source>
</evidence>
<name>A0AAV7UI00_PLEWA</name>
<accession>A0AAV7UI00</accession>
<reference evidence="1" key="1">
    <citation type="journal article" date="2022" name="bioRxiv">
        <title>Sequencing and chromosome-scale assembly of the giantPleurodeles waltlgenome.</title>
        <authorList>
            <person name="Brown T."/>
            <person name="Elewa A."/>
            <person name="Iarovenko S."/>
            <person name="Subramanian E."/>
            <person name="Araus A.J."/>
            <person name="Petzold A."/>
            <person name="Susuki M."/>
            <person name="Suzuki K.-i.T."/>
            <person name="Hayashi T."/>
            <person name="Toyoda A."/>
            <person name="Oliveira C."/>
            <person name="Osipova E."/>
            <person name="Leigh N.D."/>
            <person name="Simon A."/>
            <person name="Yun M.H."/>
        </authorList>
    </citation>
    <scope>NUCLEOTIDE SEQUENCE</scope>
    <source>
        <strain evidence="1">20211129_DDA</strain>
        <tissue evidence="1">Liver</tissue>
    </source>
</reference>
<keyword evidence="2" id="KW-1185">Reference proteome</keyword>
<gene>
    <name evidence="1" type="ORF">NDU88_005388</name>
</gene>
<proteinExistence type="predicted"/>
<sequence>MLLVARSHGPFQTGDYEVCITVDFSKEINNCRKAFLSLRPRLRKLDVKYGPFGADVGHQRQNFQGLCEPEDLQLFLDTLSPQVMDTTPMTDYWC</sequence>
<protein>
    <submittedName>
        <fullName evidence="1">Uncharacterized protein</fullName>
    </submittedName>
</protein>
<organism evidence="1 2">
    <name type="scientific">Pleurodeles waltl</name>
    <name type="common">Iberian ribbed newt</name>
    <dbReference type="NCBI Taxonomy" id="8319"/>
    <lineage>
        <taxon>Eukaryota</taxon>
        <taxon>Metazoa</taxon>
        <taxon>Chordata</taxon>
        <taxon>Craniata</taxon>
        <taxon>Vertebrata</taxon>
        <taxon>Euteleostomi</taxon>
        <taxon>Amphibia</taxon>
        <taxon>Batrachia</taxon>
        <taxon>Caudata</taxon>
        <taxon>Salamandroidea</taxon>
        <taxon>Salamandridae</taxon>
        <taxon>Pleurodelinae</taxon>
        <taxon>Pleurodeles</taxon>
    </lineage>
</organism>
<dbReference type="AlphaFoldDB" id="A0AAV7UI00"/>